<dbReference type="InterPro" id="IPR048634">
    <property type="entry name" value="SecD_SecF_C"/>
</dbReference>
<comment type="subcellular location">
    <subcellularLocation>
        <location evidence="1 9">Cell membrane</location>
        <topology evidence="1 9">Multi-pass membrane protein</topology>
    </subcellularLocation>
</comment>
<reference evidence="11 12" key="1">
    <citation type="submission" date="2018-12" db="EMBL/GenBank/DDBJ databases">
        <authorList>
            <person name="Li F."/>
        </authorList>
    </citation>
    <scope>NUCLEOTIDE SEQUENCE [LARGE SCALE GENOMIC DNA]</scope>
    <source>
        <strain evidence="11 12">11W25H-1</strain>
    </source>
</reference>
<keyword evidence="8 9" id="KW-0472">Membrane</keyword>
<feature type="transmembrane region" description="Helical" evidence="9">
    <location>
        <begin position="198"/>
        <end position="215"/>
    </location>
</feature>
<protein>
    <recommendedName>
        <fullName evidence="9">Protein-export membrane protein SecF</fullName>
    </recommendedName>
</protein>
<dbReference type="InterPro" id="IPR022645">
    <property type="entry name" value="SecD/SecF_bac"/>
</dbReference>
<evidence type="ECO:0000256" key="6">
    <source>
        <dbReference type="ARBA" id="ARBA00022989"/>
    </source>
</evidence>
<dbReference type="SUPFAM" id="SSF82866">
    <property type="entry name" value="Multidrug efflux transporter AcrB transmembrane domain"/>
    <property type="match status" value="1"/>
</dbReference>
<dbReference type="Gene3D" id="1.20.1640.10">
    <property type="entry name" value="Multidrug efflux transporter AcrB transmembrane domain"/>
    <property type="match status" value="1"/>
</dbReference>
<dbReference type="InterPro" id="IPR022813">
    <property type="entry name" value="SecD/SecF_arch_bac"/>
</dbReference>
<dbReference type="Pfam" id="PF07549">
    <property type="entry name" value="Sec_GG"/>
    <property type="match status" value="1"/>
</dbReference>
<evidence type="ECO:0000313" key="11">
    <source>
        <dbReference type="EMBL" id="RWZ51693.1"/>
    </source>
</evidence>
<dbReference type="Proteomes" id="UP000288547">
    <property type="component" value="Unassembled WGS sequence"/>
</dbReference>
<feature type="transmembrane region" description="Helical" evidence="9">
    <location>
        <begin position="259"/>
        <end position="278"/>
    </location>
</feature>
<dbReference type="GO" id="GO:0015450">
    <property type="term" value="F:protein-transporting ATPase activity"/>
    <property type="evidence" value="ECO:0007669"/>
    <property type="project" value="InterPro"/>
</dbReference>
<evidence type="ECO:0000256" key="9">
    <source>
        <dbReference type="HAMAP-Rule" id="MF_01464"/>
    </source>
</evidence>
<sequence length="347" mass="36898">MANLTQFGNDLYTGKRSINFVGNRRIWFTVALLLVLGSIAVPLVKGVTTGTYFNFGIEFTGGSQFTIENAESTDQEIATEAVAAAAPDAVARVSTVGESAIRVQTDQLTPDETTAVTTSLADAYGVTTGEVNTSFIGASWGQDVTRQALTGLVIFLVLTFAIMAIYFRTWKMSAAAILALLDVLIITLGVYSLSGFEITPAAVIGFLTILGYSLYDTVVVFDKIRENTSEDGEDSPRTFAESVNLAVNQTLVRSINTSVVAALPVAAILVIGDFVLGAETLRDISLSLLVGILVATYSTIFVAAPLYALFRESEPAISKRDKRILAVRARSTSAVRPAVAGEPLSAE</sequence>
<keyword evidence="5 9" id="KW-0653">Protein transport</keyword>
<comment type="function">
    <text evidence="9">Part of the Sec protein translocase complex. Interacts with the SecYEG preprotein conducting channel. SecDF uses the proton motive force (PMF) to complete protein translocation after the ATP-dependent function of SecA.</text>
</comment>
<dbReference type="GO" id="GO:0005886">
    <property type="term" value="C:plasma membrane"/>
    <property type="evidence" value="ECO:0007669"/>
    <property type="project" value="UniProtKB-SubCell"/>
</dbReference>
<dbReference type="GO" id="GO:0043952">
    <property type="term" value="P:protein transport by the Sec complex"/>
    <property type="evidence" value="ECO:0007669"/>
    <property type="project" value="UniProtKB-UniRule"/>
</dbReference>
<evidence type="ECO:0000256" key="7">
    <source>
        <dbReference type="ARBA" id="ARBA00023010"/>
    </source>
</evidence>
<feature type="transmembrane region" description="Helical" evidence="9">
    <location>
        <begin position="26"/>
        <end position="44"/>
    </location>
</feature>
<evidence type="ECO:0000256" key="2">
    <source>
        <dbReference type="ARBA" id="ARBA00022448"/>
    </source>
</evidence>
<dbReference type="OrthoDB" id="9774769at2"/>
<evidence type="ECO:0000259" key="10">
    <source>
        <dbReference type="Pfam" id="PF02355"/>
    </source>
</evidence>
<dbReference type="EMBL" id="RZNB01000002">
    <property type="protein sequence ID" value="RWZ51693.1"/>
    <property type="molecule type" value="Genomic_DNA"/>
</dbReference>
<feature type="domain" description="Protein export membrane protein SecD/SecF C-terminal" evidence="10">
    <location>
        <begin position="127"/>
        <end position="311"/>
    </location>
</feature>
<dbReference type="InterPro" id="IPR022646">
    <property type="entry name" value="SecD/SecF_CS"/>
</dbReference>
<dbReference type="RefSeq" id="WP_128494408.1">
    <property type="nucleotide sequence ID" value="NZ_RZNB01000002.1"/>
</dbReference>
<dbReference type="NCBIfam" id="TIGR00966">
    <property type="entry name" value="transloc_SecF"/>
    <property type="match status" value="1"/>
</dbReference>
<dbReference type="InterPro" id="IPR005665">
    <property type="entry name" value="SecF_bac"/>
</dbReference>
<comment type="similarity">
    <text evidence="9">Belongs to the SecD/SecF family. SecF subfamily.</text>
</comment>
<dbReference type="GO" id="GO:0065002">
    <property type="term" value="P:intracellular protein transmembrane transport"/>
    <property type="evidence" value="ECO:0007669"/>
    <property type="project" value="UniProtKB-UniRule"/>
</dbReference>
<comment type="subunit">
    <text evidence="9">Forms a complex with SecD. Part of the essential Sec protein translocation apparatus which comprises SecA, SecYEG and auxiliary proteins SecDF. Other proteins may also be involved.</text>
</comment>
<dbReference type="Pfam" id="PF02355">
    <property type="entry name" value="SecD_SecF_C"/>
    <property type="match status" value="1"/>
</dbReference>
<keyword evidence="12" id="KW-1185">Reference proteome</keyword>
<evidence type="ECO:0000256" key="4">
    <source>
        <dbReference type="ARBA" id="ARBA00022692"/>
    </source>
</evidence>
<keyword evidence="3 9" id="KW-1003">Cell membrane</keyword>
<evidence type="ECO:0000256" key="5">
    <source>
        <dbReference type="ARBA" id="ARBA00022927"/>
    </source>
</evidence>
<keyword evidence="2 9" id="KW-0813">Transport</keyword>
<dbReference type="GO" id="GO:0006605">
    <property type="term" value="P:protein targeting"/>
    <property type="evidence" value="ECO:0007669"/>
    <property type="project" value="UniProtKB-UniRule"/>
</dbReference>
<gene>
    <name evidence="9 11" type="primary">secF</name>
    <name evidence="11" type="ORF">ELQ90_06240</name>
</gene>
<feature type="transmembrane region" description="Helical" evidence="9">
    <location>
        <begin position="284"/>
        <end position="310"/>
    </location>
</feature>
<dbReference type="PRINTS" id="PR01755">
    <property type="entry name" value="SECFTRNLCASE"/>
</dbReference>
<dbReference type="PANTHER" id="PTHR30081">
    <property type="entry name" value="PROTEIN-EXPORT MEMBRANE PROTEIN SEC"/>
    <property type="match status" value="1"/>
</dbReference>
<keyword evidence="4 9" id="KW-0812">Transmembrane</keyword>
<name>A0A444PV08_9MICO</name>
<keyword evidence="7 9" id="KW-0811">Translocation</keyword>
<evidence type="ECO:0000256" key="1">
    <source>
        <dbReference type="ARBA" id="ARBA00004651"/>
    </source>
</evidence>
<organism evidence="11 12">
    <name type="scientific">Labedella phragmitis</name>
    <dbReference type="NCBI Taxonomy" id="2498849"/>
    <lineage>
        <taxon>Bacteria</taxon>
        <taxon>Bacillati</taxon>
        <taxon>Actinomycetota</taxon>
        <taxon>Actinomycetes</taxon>
        <taxon>Micrococcales</taxon>
        <taxon>Microbacteriaceae</taxon>
        <taxon>Labedella</taxon>
    </lineage>
</organism>
<dbReference type="PANTHER" id="PTHR30081:SF8">
    <property type="entry name" value="PROTEIN TRANSLOCASE SUBUNIT SECF"/>
    <property type="match status" value="1"/>
</dbReference>
<evidence type="ECO:0000256" key="3">
    <source>
        <dbReference type="ARBA" id="ARBA00022475"/>
    </source>
</evidence>
<comment type="caution">
    <text evidence="11">The sequence shown here is derived from an EMBL/GenBank/DDBJ whole genome shotgun (WGS) entry which is preliminary data.</text>
</comment>
<proteinExistence type="inferred from homology"/>
<keyword evidence="6 9" id="KW-1133">Transmembrane helix</keyword>
<accession>A0A444PV08</accession>
<feature type="transmembrane region" description="Helical" evidence="9">
    <location>
        <begin position="174"/>
        <end position="192"/>
    </location>
</feature>
<evidence type="ECO:0000313" key="12">
    <source>
        <dbReference type="Proteomes" id="UP000288547"/>
    </source>
</evidence>
<evidence type="ECO:0000256" key="8">
    <source>
        <dbReference type="ARBA" id="ARBA00023136"/>
    </source>
</evidence>
<dbReference type="HAMAP" id="MF_01464_B">
    <property type="entry name" value="SecF_B"/>
    <property type="match status" value="1"/>
</dbReference>
<dbReference type="AlphaFoldDB" id="A0A444PV08"/>
<feature type="transmembrane region" description="Helical" evidence="9">
    <location>
        <begin position="148"/>
        <end position="167"/>
    </location>
</feature>